<comment type="similarity">
    <text evidence="2">Belongs to the acyl-CoA dehydrogenase family.</text>
</comment>
<dbReference type="GO" id="GO:0003995">
    <property type="term" value="F:acyl-CoA dehydrogenase activity"/>
    <property type="evidence" value="ECO:0007669"/>
    <property type="project" value="TreeGrafter"/>
</dbReference>
<dbReference type="Pfam" id="PF00441">
    <property type="entry name" value="Acyl-CoA_dh_1"/>
    <property type="match status" value="1"/>
</dbReference>
<sequence length="383" mass="40655">MKTGPSAEQLRLQQDLAEFLDEELVPLVRRMADGSPHASTDDNADIRAVVQQALVDLGVPRLLLPGEAGGAERGQEAAVVVAEQLGAALYQGLLPDTVTAAELLVRAGRDTHRELLTRIGEGGTIALAVRADGAAAGPGPIVVNQERGTVSGHRAFVPFVPEADLLLVLGREEDTLRAVLVRPDAAGATVRRHDELGRGELYAVDFADTPVVALLDLGDDPEGLWREVLDGARIRQAAYLTGLGQGALDLAVGYAAERRQFGRPVGHQQAPAFRLAGLAARIDAVRLVVRAAAWEADSSDDVDGIRLSAAQALAMAAETARRTATEAMQVHGARGMTEESDAQLFYRRAAVESLWLGAPAQLRAEVAPLLRTRLTGRVPQAFV</sequence>
<dbReference type="SUPFAM" id="SSF56645">
    <property type="entry name" value="Acyl-CoA dehydrogenase NM domain-like"/>
    <property type="match status" value="1"/>
</dbReference>
<evidence type="ECO:0000256" key="3">
    <source>
        <dbReference type="ARBA" id="ARBA00022630"/>
    </source>
</evidence>
<dbReference type="EMBL" id="LC072720">
    <property type="protein sequence ID" value="BAV57441.1"/>
    <property type="molecule type" value="Genomic_DNA"/>
</dbReference>
<evidence type="ECO:0000256" key="2">
    <source>
        <dbReference type="ARBA" id="ARBA00009347"/>
    </source>
</evidence>
<dbReference type="Gene3D" id="2.40.110.10">
    <property type="entry name" value="Butyryl-CoA Dehydrogenase, subunit A, domain 2"/>
    <property type="match status" value="1"/>
</dbReference>
<dbReference type="AlphaFoldDB" id="A0A1B4ZDC8"/>
<evidence type="ECO:0000256" key="1">
    <source>
        <dbReference type="ARBA" id="ARBA00001974"/>
    </source>
</evidence>
<evidence type="ECO:0000259" key="7">
    <source>
        <dbReference type="Pfam" id="PF02771"/>
    </source>
</evidence>
<evidence type="ECO:0000313" key="8">
    <source>
        <dbReference type="EMBL" id="BAV57441.1"/>
    </source>
</evidence>
<keyword evidence="4" id="KW-0274">FAD</keyword>
<dbReference type="PANTHER" id="PTHR43884:SF20">
    <property type="entry name" value="ACYL-COA DEHYDROGENASE FADE28"/>
    <property type="match status" value="1"/>
</dbReference>
<keyword evidence="3" id="KW-0285">Flavoprotein</keyword>
<dbReference type="InterPro" id="IPR036250">
    <property type="entry name" value="AcylCo_DH-like_C"/>
</dbReference>
<accession>A0A1B4ZDC8</accession>
<dbReference type="InterPro" id="IPR013786">
    <property type="entry name" value="AcylCoA_DH/ox_N"/>
</dbReference>
<dbReference type="SUPFAM" id="SSF47203">
    <property type="entry name" value="Acyl-CoA dehydrogenase C-terminal domain-like"/>
    <property type="match status" value="1"/>
</dbReference>
<dbReference type="Pfam" id="PF02771">
    <property type="entry name" value="Acyl-CoA_dh_N"/>
    <property type="match status" value="1"/>
</dbReference>
<proteinExistence type="inferred from homology"/>
<dbReference type="InterPro" id="IPR046373">
    <property type="entry name" value="Acyl-CoA_Oxase/DH_mid-dom_sf"/>
</dbReference>
<feature type="domain" description="Acyl-CoA dehydrogenase/oxidase N-terminal" evidence="7">
    <location>
        <begin position="7"/>
        <end position="114"/>
    </location>
</feature>
<dbReference type="InterPro" id="IPR009100">
    <property type="entry name" value="AcylCoA_DH/oxidase_NM_dom_sf"/>
</dbReference>
<dbReference type="InterPro" id="IPR037069">
    <property type="entry name" value="AcylCoA_DH/ox_N_sf"/>
</dbReference>
<comment type="cofactor">
    <cofactor evidence="1">
        <name>FAD</name>
        <dbReference type="ChEBI" id="CHEBI:57692"/>
    </cofactor>
</comment>
<feature type="domain" description="Acyl-CoA dehydrogenase/oxidase C-terminal" evidence="6">
    <location>
        <begin position="227"/>
        <end position="363"/>
    </location>
</feature>
<evidence type="ECO:0000256" key="4">
    <source>
        <dbReference type="ARBA" id="ARBA00022827"/>
    </source>
</evidence>
<dbReference type="Gene3D" id="1.10.540.10">
    <property type="entry name" value="Acyl-CoA dehydrogenase/oxidase, N-terminal domain"/>
    <property type="match status" value="1"/>
</dbReference>
<protein>
    <submittedName>
        <fullName evidence="8">Acyl-CoA dehydrogenase</fullName>
    </submittedName>
</protein>
<dbReference type="PANTHER" id="PTHR43884">
    <property type="entry name" value="ACYL-COA DEHYDROGENASE"/>
    <property type="match status" value="1"/>
</dbReference>
<evidence type="ECO:0000259" key="6">
    <source>
        <dbReference type="Pfam" id="PF00441"/>
    </source>
</evidence>
<reference evidence="8" key="1">
    <citation type="journal article" date="2016" name="Nat. Chem. Biol.">
        <title>Amino-group carrier-protein-mediated secondary metabolite biosynthesis in Streptomyces.</title>
        <authorList>
            <person name="Hasebe F."/>
            <person name="Matsuda K."/>
            <person name="Shiraishi T."/>
            <person name="Futamura Y."/>
            <person name="Nakano T."/>
            <person name="Tomita T."/>
            <person name="Ishigami K."/>
            <person name="Taka H."/>
            <person name="Mineki R."/>
            <person name="Fujimura T."/>
            <person name="Osada H."/>
            <person name="Kuzuyama T."/>
            <person name="Nishiyama M."/>
        </authorList>
    </citation>
    <scope>NUCLEOTIDE SEQUENCE</scope>
    <source>
        <strain evidence="8">SANK 60404</strain>
    </source>
</reference>
<evidence type="ECO:0000256" key="5">
    <source>
        <dbReference type="ARBA" id="ARBA00023002"/>
    </source>
</evidence>
<dbReference type="InterPro" id="IPR009075">
    <property type="entry name" value="AcylCo_DH/oxidase_C"/>
</dbReference>
<dbReference type="Gene3D" id="1.20.140.10">
    <property type="entry name" value="Butyryl-CoA Dehydrogenase, subunit A, domain 3"/>
    <property type="match status" value="1"/>
</dbReference>
<dbReference type="GO" id="GO:0050660">
    <property type="term" value="F:flavin adenine dinucleotide binding"/>
    <property type="evidence" value="ECO:0007669"/>
    <property type="project" value="InterPro"/>
</dbReference>
<gene>
    <name evidence="8" type="primary">vzb5</name>
</gene>
<name>A0A1B4ZDC8_9ACTN</name>
<keyword evidence="5" id="KW-0560">Oxidoreductase</keyword>
<organism evidence="8">
    <name type="scientific">Streptomyces sp. SANK 60404</name>
    <dbReference type="NCBI Taxonomy" id="1213862"/>
    <lineage>
        <taxon>Bacteria</taxon>
        <taxon>Bacillati</taxon>
        <taxon>Actinomycetota</taxon>
        <taxon>Actinomycetes</taxon>
        <taxon>Kitasatosporales</taxon>
        <taxon>Streptomycetaceae</taxon>
        <taxon>Streptomyces</taxon>
    </lineage>
</organism>